<keyword evidence="2" id="KW-1185">Reference proteome</keyword>
<proteinExistence type="predicted"/>
<evidence type="ECO:0000313" key="2">
    <source>
        <dbReference type="Proteomes" id="UP000231419"/>
    </source>
</evidence>
<reference evidence="2" key="1">
    <citation type="submission" date="2017-08" db="EMBL/GenBank/DDBJ databases">
        <authorList>
            <person name="de Groot N.N."/>
        </authorList>
    </citation>
    <scope>NUCLEOTIDE SEQUENCE [LARGE SCALE GENOMIC DNA]</scope>
</reference>
<gene>
    <name evidence="1" type="ORF">SEA_TRINA_23</name>
</gene>
<organism evidence="1 2">
    <name type="scientific">Rhodococcus phage Trina</name>
    <dbReference type="NCBI Taxonomy" id="2027905"/>
    <lineage>
        <taxon>Viruses</taxon>
        <taxon>Duplodnaviria</taxon>
        <taxon>Heunggongvirae</taxon>
        <taxon>Uroviricota</taxon>
        <taxon>Caudoviricetes</taxon>
        <taxon>Trinavirus</taxon>
        <taxon>Trinavirus trina</taxon>
    </lineage>
</organism>
<accession>A0A2D0ZMC6</accession>
<protein>
    <submittedName>
        <fullName evidence="1">Uncharacterized protein</fullName>
    </submittedName>
</protein>
<sequence length="56" mass="6765">MPRMLGKALKRNTKFKSGKTIVCFCIECDGLFDKTKHIQRKLEEKQWRKEYDDERS</sequence>
<name>A0A2D0ZMC6_9CAUD</name>
<dbReference type="Proteomes" id="UP000231419">
    <property type="component" value="Segment"/>
</dbReference>
<dbReference type="EMBL" id="MF668286">
    <property type="protein sequence ID" value="ASZ75065.1"/>
    <property type="molecule type" value="Genomic_DNA"/>
</dbReference>
<evidence type="ECO:0000313" key="1">
    <source>
        <dbReference type="EMBL" id="ASZ75065.1"/>
    </source>
</evidence>